<evidence type="ECO:0000313" key="2">
    <source>
        <dbReference type="EMBL" id="RFU95097.1"/>
    </source>
</evidence>
<accession>A0A372MH28</accession>
<comment type="caution">
    <text evidence="2">The sequence shown here is derived from an EMBL/GenBank/DDBJ whole genome shotgun (WGS) entry which is preliminary data.</text>
</comment>
<evidence type="ECO:0008006" key="4">
    <source>
        <dbReference type="Google" id="ProtNLM"/>
    </source>
</evidence>
<feature type="transmembrane region" description="Helical" evidence="1">
    <location>
        <begin position="103"/>
        <end position="124"/>
    </location>
</feature>
<name>A0A372MH28_9SPIR</name>
<dbReference type="PANTHER" id="PTHR40078">
    <property type="entry name" value="INTEGRAL MEMBRANE PROTEIN-RELATED"/>
    <property type="match status" value="1"/>
</dbReference>
<proteinExistence type="predicted"/>
<dbReference type="PANTHER" id="PTHR40078:SF1">
    <property type="entry name" value="INTEGRAL MEMBRANE PROTEIN"/>
    <property type="match status" value="1"/>
</dbReference>
<organism evidence="2 3">
    <name type="scientific">Sphaerochaeta halotolerans</name>
    <dbReference type="NCBI Taxonomy" id="2293840"/>
    <lineage>
        <taxon>Bacteria</taxon>
        <taxon>Pseudomonadati</taxon>
        <taxon>Spirochaetota</taxon>
        <taxon>Spirochaetia</taxon>
        <taxon>Spirochaetales</taxon>
        <taxon>Sphaerochaetaceae</taxon>
        <taxon>Sphaerochaeta</taxon>
    </lineage>
</organism>
<feature type="transmembrane region" description="Helical" evidence="1">
    <location>
        <begin position="44"/>
        <end position="67"/>
    </location>
</feature>
<evidence type="ECO:0000313" key="3">
    <source>
        <dbReference type="Proteomes" id="UP000264002"/>
    </source>
</evidence>
<keyword evidence="1" id="KW-0472">Membrane</keyword>
<keyword evidence="1" id="KW-0812">Transmembrane</keyword>
<evidence type="ECO:0000256" key="1">
    <source>
        <dbReference type="SAM" id="Phobius"/>
    </source>
</evidence>
<dbReference type="EMBL" id="QUWK01000005">
    <property type="protein sequence ID" value="RFU95097.1"/>
    <property type="molecule type" value="Genomic_DNA"/>
</dbReference>
<sequence length="219" mass="24019">MKREVGRLVRLFIGLFTYAIGIVLTMQAHIGYSPWDVFHAGLSALFSVKIGSMTVIVGLLVGLIVLLGGEKIGVGTISNMVVIGLFINVLLDSGLFPERVHPVSGAIQMIGGLFVISFASYLYISSGYGAGPRDSLMVFLSRKTGWSAGTCRGLLEVAVSFIGFLFGGMLGWGTLLSAVLIGFCIQITFRVMRFDPKKVHHETMVDSYRRLRRYFTRVR</sequence>
<gene>
    <name evidence="2" type="ORF">DYP60_05580</name>
</gene>
<feature type="transmembrane region" description="Helical" evidence="1">
    <location>
        <begin position="172"/>
        <end position="192"/>
    </location>
</feature>
<reference evidence="2 3" key="2">
    <citation type="submission" date="2018-09" db="EMBL/GenBank/DDBJ databases">
        <title>Genome of Sphaerochaeta halotolerans strain 4-11.</title>
        <authorList>
            <person name="Nazina T.N."/>
            <person name="Sokolova D.S."/>
        </authorList>
    </citation>
    <scope>NUCLEOTIDE SEQUENCE [LARGE SCALE GENOMIC DNA]</scope>
    <source>
        <strain evidence="2 3">4-11</strain>
    </source>
</reference>
<feature type="transmembrane region" description="Helical" evidence="1">
    <location>
        <begin position="12"/>
        <end position="32"/>
    </location>
</feature>
<protein>
    <recommendedName>
        <fullName evidence="4">YitT family protein</fullName>
    </recommendedName>
</protein>
<dbReference type="InterPro" id="IPR038750">
    <property type="entry name" value="YczE/YyaS-like"/>
</dbReference>
<dbReference type="Proteomes" id="UP000264002">
    <property type="component" value="Unassembled WGS sequence"/>
</dbReference>
<feature type="transmembrane region" description="Helical" evidence="1">
    <location>
        <begin position="74"/>
        <end position="91"/>
    </location>
</feature>
<keyword evidence="1" id="KW-1133">Transmembrane helix</keyword>
<dbReference type="RefSeq" id="WP_117329906.1">
    <property type="nucleotide sequence ID" value="NZ_QUWK01000005.1"/>
</dbReference>
<reference evidence="3" key="1">
    <citation type="submission" date="2018-08" db="EMBL/GenBank/DDBJ databases">
        <authorList>
            <person name="Grouzdev D.S."/>
            <person name="Krutkina M.S."/>
        </authorList>
    </citation>
    <scope>NUCLEOTIDE SEQUENCE [LARGE SCALE GENOMIC DNA]</scope>
    <source>
        <strain evidence="3">4-11</strain>
    </source>
</reference>
<keyword evidence="3" id="KW-1185">Reference proteome</keyword>
<dbReference type="Pfam" id="PF19700">
    <property type="entry name" value="DUF6198"/>
    <property type="match status" value="1"/>
</dbReference>
<feature type="transmembrane region" description="Helical" evidence="1">
    <location>
        <begin position="145"/>
        <end position="166"/>
    </location>
</feature>
<dbReference type="AlphaFoldDB" id="A0A372MH28"/>